<comment type="function">
    <text evidence="1">Central component in molecular interactions underlying sperm crawling. Forms an extensive filament system that extends from sperm villipoda, along the leading edge of the pseudopod.</text>
</comment>
<proteinExistence type="predicted"/>
<feature type="domain" description="MSP" evidence="2">
    <location>
        <begin position="48"/>
        <end position="168"/>
    </location>
</feature>
<dbReference type="InterPro" id="IPR013783">
    <property type="entry name" value="Ig-like_fold"/>
</dbReference>
<dbReference type="SUPFAM" id="SSF49354">
    <property type="entry name" value="PapD-like"/>
    <property type="match status" value="1"/>
</dbReference>
<dbReference type="Gene3D" id="2.60.40.10">
    <property type="entry name" value="Immunoglobulins"/>
    <property type="match status" value="1"/>
</dbReference>
<keyword evidence="1" id="KW-0206">Cytoskeleton</keyword>
<evidence type="ECO:0000256" key="1">
    <source>
        <dbReference type="RuleBase" id="RU003425"/>
    </source>
</evidence>
<dbReference type="Pfam" id="PF00635">
    <property type="entry name" value="Motile_Sperm"/>
    <property type="match status" value="1"/>
</dbReference>
<dbReference type="PROSITE" id="PS50202">
    <property type="entry name" value="MSP"/>
    <property type="match status" value="1"/>
</dbReference>
<dbReference type="WBParaSite" id="BXY_0441900.1">
    <property type="protein sequence ID" value="BXY_0441900.1"/>
    <property type="gene ID" value="BXY_0441900"/>
</dbReference>
<dbReference type="InterPro" id="IPR000535">
    <property type="entry name" value="MSP_dom"/>
</dbReference>
<dbReference type="PANTHER" id="PTHR21513">
    <property type="entry name" value="MAJOR SPERM PROTEIN"/>
    <property type="match status" value="1"/>
</dbReference>
<dbReference type="Proteomes" id="UP000095284">
    <property type="component" value="Unplaced"/>
</dbReference>
<name>A0A1I7RUK9_BURXY</name>
<evidence type="ECO:0000313" key="3">
    <source>
        <dbReference type="Proteomes" id="UP000095284"/>
    </source>
</evidence>
<dbReference type="InterPro" id="IPR008962">
    <property type="entry name" value="PapD-like_sf"/>
</dbReference>
<accession>A0A1I7RUK9</accession>
<sequence>MPVTLEPHEERRGSIYALSNSSSYSNLAETFNLHTEILPNKPHEPTFKLGLEPIDGACFRIDQNHSEPAHIRIFLENNTDQRQTFKIKTTLTEKLRAKPPLGIIEPHSELSIRISYNAKEIPDGLHYIAIYHIKLTDQTDEELKDLREFWKKNPNFDGVRRIVLNFEIDFADE</sequence>
<protein>
    <recommendedName>
        <fullName evidence="1">Major sperm protein</fullName>
    </recommendedName>
</protein>
<evidence type="ECO:0000313" key="4">
    <source>
        <dbReference type="WBParaSite" id="BXY_0441900.1"/>
    </source>
</evidence>
<dbReference type="eggNOG" id="KOG0439">
    <property type="taxonomic scope" value="Eukaryota"/>
</dbReference>
<dbReference type="AlphaFoldDB" id="A0A1I7RUK9"/>
<evidence type="ECO:0000259" key="2">
    <source>
        <dbReference type="PROSITE" id="PS50202"/>
    </source>
</evidence>
<dbReference type="PANTHER" id="PTHR21513:SF26">
    <property type="entry name" value="MAJOR SPERM PROTEIN"/>
    <property type="match status" value="1"/>
</dbReference>
<organism evidence="3 4">
    <name type="scientific">Bursaphelenchus xylophilus</name>
    <name type="common">Pinewood nematode worm</name>
    <name type="synonym">Aphelenchoides xylophilus</name>
    <dbReference type="NCBI Taxonomy" id="6326"/>
    <lineage>
        <taxon>Eukaryota</taxon>
        <taxon>Metazoa</taxon>
        <taxon>Ecdysozoa</taxon>
        <taxon>Nematoda</taxon>
        <taxon>Chromadorea</taxon>
        <taxon>Rhabditida</taxon>
        <taxon>Tylenchina</taxon>
        <taxon>Tylenchomorpha</taxon>
        <taxon>Aphelenchoidea</taxon>
        <taxon>Aphelenchoididae</taxon>
        <taxon>Bursaphelenchus</taxon>
    </lineage>
</organism>
<reference evidence="4" key="1">
    <citation type="submission" date="2016-11" db="UniProtKB">
        <authorList>
            <consortium name="WormBaseParasite"/>
        </authorList>
    </citation>
    <scope>IDENTIFICATION</scope>
</reference>
<keyword evidence="1" id="KW-0963">Cytoplasm</keyword>